<evidence type="ECO:0000313" key="2">
    <source>
        <dbReference type="Proteomes" id="UP000183832"/>
    </source>
</evidence>
<reference evidence="1 2" key="1">
    <citation type="submission" date="2015-04" db="EMBL/GenBank/DDBJ databases">
        <authorList>
            <person name="Syromyatnikov M.Y."/>
            <person name="Popov V.N."/>
        </authorList>
    </citation>
    <scope>NUCLEOTIDE SEQUENCE [LARGE SCALE GENOMIC DNA]</scope>
</reference>
<sequence length="71" mass="8440">MKNDFQMLSIKKSWRYFSTAHAKEFNELGDLKTIDLREESNEEILLFERNLTSLMSCFWIILVATGNLMNY</sequence>
<keyword evidence="2" id="KW-1185">Reference proteome</keyword>
<organism evidence="1 2">
    <name type="scientific">Clunio marinus</name>
    <dbReference type="NCBI Taxonomy" id="568069"/>
    <lineage>
        <taxon>Eukaryota</taxon>
        <taxon>Metazoa</taxon>
        <taxon>Ecdysozoa</taxon>
        <taxon>Arthropoda</taxon>
        <taxon>Hexapoda</taxon>
        <taxon>Insecta</taxon>
        <taxon>Pterygota</taxon>
        <taxon>Neoptera</taxon>
        <taxon>Endopterygota</taxon>
        <taxon>Diptera</taxon>
        <taxon>Nematocera</taxon>
        <taxon>Chironomoidea</taxon>
        <taxon>Chironomidae</taxon>
        <taxon>Clunio</taxon>
    </lineage>
</organism>
<dbReference type="AlphaFoldDB" id="A0A1J1J0F4"/>
<dbReference type="Proteomes" id="UP000183832">
    <property type="component" value="Unassembled WGS sequence"/>
</dbReference>
<proteinExistence type="predicted"/>
<protein>
    <submittedName>
        <fullName evidence="1">CLUMA_CG019370, isoform A</fullName>
    </submittedName>
</protein>
<name>A0A1J1J0F4_9DIPT</name>
<accession>A0A1J1J0F4</accession>
<gene>
    <name evidence="1" type="ORF">CLUMA_CG019370</name>
</gene>
<dbReference type="EMBL" id="CVRI01000066">
    <property type="protein sequence ID" value="CRL05933.1"/>
    <property type="molecule type" value="Genomic_DNA"/>
</dbReference>
<evidence type="ECO:0000313" key="1">
    <source>
        <dbReference type="EMBL" id="CRL05933.1"/>
    </source>
</evidence>